<dbReference type="PANTHER" id="PTHR42852">
    <property type="entry name" value="THIOL:DISULFIDE INTERCHANGE PROTEIN DSBE"/>
    <property type="match status" value="1"/>
</dbReference>
<sequence length="157" mass="17252">MLLQGALIVALVVAVRAFTAHDMAEGPAPPFVAELVDGQSVTLADYAGEPLLLHFWATWCPICRLEEGEILRLSRSFAVLTVATRSGSHDEIATYLGDRGYRSKVIADVDGSLADRYQVRGVPATFVIDGDGRILFRKQGYAPPFELQFRLWLARSS</sequence>
<evidence type="ECO:0000259" key="1">
    <source>
        <dbReference type="PROSITE" id="PS51352"/>
    </source>
</evidence>
<evidence type="ECO:0000313" key="3">
    <source>
        <dbReference type="Proteomes" id="UP001564408"/>
    </source>
</evidence>
<dbReference type="SUPFAM" id="SSF52833">
    <property type="entry name" value="Thioredoxin-like"/>
    <property type="match status" value="1"/>
</dbReference>
<dbReference type="PROSITE" id="PS51352">
    <property type="entry name" value="THIOREDOXIN_2"/>
    <property type="match status" value="1"/>
</dbReference>
<feature type="domain" description="Thioredoxin" evidence="1">
    <location>
        <begin position="22"/>
        <end position="157"/>
    </location>
</feature>
<dbReference type="EMBL" id="JBDKXB010000001">
    <property type="protein sequence ID" value="MEY6430983.1"/>
    <property type="molecule type" value="Genomic_DNA"/>
</dbReference>
<name>A0ABV4B9F0_9GAMM</name>
<dbReference type="InterPro" id="IPR050553">
    <property type="entry name" value="Thioredoxin_ResA/DsbE_sf"/>
</dbReference>
<accession>A0ABV4B9F0</accession>
<keyword evidence="3" id="KW-1185">Reference proteome</keyword>
<dbReference type="InterPro" id="IPR000866">
    <property type="entry name" value="AhpC/TSA"/>
</dbReference>
<dbReference type="Pfam" id="PF00578">
    <property type="entry name" value="AhpC-TSA"/>
    <property type="match status" value="1"/>
</dbReference>
<protein>
    <submittedName>
        <fullName evidence="2">Redoxin domain-containing protein</fullName>
    </submittedName>
</protein>
<dbReference type="Gene3D" id="3.40.30.10">
    <property type="entry name" value="Glutaredoxin"/>
    <property type="match status" value="1"/>
</dbReference>
<organism evidence="2 3">
    <name type="scientific">Thioalkalicoccus limnaeus</name>
    <dbReference type="NCBI Taxonomy" id="120681"/>
    <lineage>
        <taxon>Bacteria</taxon>
        <taxon>Pseudomonadati</taxon>
        <taxon>Pseudomonadota</taxon>
        <taxon>Gammaproteobacteria</taxon>
        <taxon>Chromatiales</taxon>
        <taxon>Chromatiaceae</taxon>
        <taxon>Thioalkalicoccus</taxon>
    </lineage>
</organism>
<dbReference type="InterPro" id="IPR036249">
    <property type="entry name" value="Thioredoxin-like_sf"/>
</dbReference>
<dbReference type="Proteomes" id="UP001564408">
    <property type="component" value="Unassembled WGS sequence"/>
</dbReference>
<comment type="caution">
    <text evidence="2">The sequence shown here is derived from an EMBL/GenBank/DDBJ whole genome shotgun (WGS) entry which is preliminary data.</text>
</comment>
<gene>
    <name evidence="2" type="ORF">ABC977_01015</name>
</gene>
<dbReference type="RefSeq" id="WP_369665361.1">
    <property type="nucleotide sequence ID" value="NZ_JBDKXB010000001.1"/>
</dbReference>
<dbReference type="InterPro" id="IPR013766">
    <property type="entry name" value="Thioredoxin_domain"/>
</dbReference>
<evidence type="ECO:0000313" key="2">
    <source>
        <dbReference type="EMBL" id="MEY6430983.1"/>
    </source>
</evidence>
<proteinExistence type="predicted"/>
<dbReference type="PANTHER" id="PTHR42852:SF17">
    <property type="entry name" value="THIOREDOXIN-LIKE PROTEIN HI_1115"/>
    <property type="match status" value="1"/>
</dbReference>
<reference evidence="2 3" key="1">
    <citation type="submission" date="2024-05" db="EMBL/GenBank/DDBJ databases">
        <title>Genome Sequence and Characterization of the New Strain Purple Sulfur Bacterium of Genus Thioalkalicoccus.</title>
        <authorList>
            <person name="Bryantseva I.A."/>
            <person name="Kyndt J.A."/>
            <person name="Imhoff J.F."/>
        </authorList>
    </citation>
    <scope>NUCLEOTIDE SEQUENCE [LARGE SCALE GENOMIC DNA]</scope>
    <source>
        <strain evidence="2 3">Um2</strain>
    </source>
</reference>